<protein>
    <submittedName>
        <fullName evidence="4">TetR/AcrR family transcriptional regulator</fullName>
    </submittedName>
</protein>
<reference evidence="4 5" key="1">
    <citation type="submission" date="2024-02" db="EMBL/GenBank/DDBJ databases">
        <title>Bacterial strain from lacustrine sediment.</title>
        <authorList>
            <person name="Petit C."/>
            <person name="Fadhlaoui K."/>
        </authorList>
    </citation>
    <scope>NUCLEOTIDE SEQUENCE [LARGE SCALE GENOMIC DNA]</scope>
    <source>
        <strain evidence="4 5">IPX-CK</strain>
    </source>
</reference>
<keyword evidence="1 2" id="KW-0238">DNA-binding</keyword>
<keyword evidence="5" id="KW-1185">Reference proteome</keyword>
<dbReference type="RefSeq" id="WP_342759238.1">
    <property type="nucleotide sequence ID" value="NZ_CP146256.1"/>
</dbReference>
<gene>
    <name evidence="4" type="ORF">V6984_07915</name>
</gene>
<name>A0ABZ3F0M1_9FIRM</name>
<dbReference type="PROSITE" id="PS50977">
    <property type="entry name" value="HTH_TETR_2"/>
    <property type="match status" value="1"/>
</dbReference>
<dbReference type="InterPro" id="IPR050624">
    <property type="entry name" value="HTH-type_Tx_Regulator"/>
</dbReference>
<organism evidence="4 5">
    <name type="scientific">Kineothrix sedimenti</name>
    <dbReference type="NCBI Taxonomy" id="3123317"/>
    <lineage>
        <taxon>Bacteria</taxon>
        <taxon>Bacillati</taxon>
        <taxon>Bacillota</taxon>
        <taxon>Clostridia</taxon>
        <taxon>Lachnospirales</taxon>
        <taxon>Lachnospiraceae</taxon>
        <taxon>Kineothrix</taxon>
    </lineage>
</organism>
<dbReference type="SUPFAM" id="SSF46689">
    <property type="entry name" value="Homeodomain-like"/>
    <property type="match status" value="1"/>
</dbReference>
<dbReference type="PRINTS" id="PR00455">
    <property type="entry name" value="HTHTETR"/>
</dbReference>
<evidence type="ECO:0000313" key="5">
    <source>
        <dbReference type="Proteomes" id="UP001451571"/>
    </source>
</evidence>
<evidence type="ECO:0000259" key="3">
    <source>
        <dbReference type="PROSITE" id="PS50977"/>
    </source>
</evidence>
<dbReference type="Gene3D" id="1.10.357.10">
    <property type="entry name" value="Tetracycline Repressor, domain 2"/>
    <property type="match status" value="1"/>
</dbReference>
<dbReference type="PANTHER" id="PTHR43479">
    <property type="entry name" value="ACREF/ENVCD OPERON REPRESSOR-RELATED"/>
    <property type="match status" value="1"/>
</dbReference>
<evidence type="ECO:0000256" key="2">
    <source>
        <dbReference type="PROSITE-ProRule" id="PRU00335"/>
    </source>
</evidence>
<dbReference type="Proteomes" id="UP001451571">
    <property type="component" value="Chromosome"/>
</dbReference>
<accession>A0ABZ3F0M1</accession>
<dbReference type="InterPro" id="IPR009057">
    <property type="entry name" value="Homeodomain-like_sf"/>
</dbReference>
<dbReference type="Pfam" id="PF00440">
    <property type="entry name" value="TetR_N"/>
    <property type="match status" value="1"/>
</dbReference>
<dbReference type="EMBL" id="CP146256">
    <property type="protein sequence ID" value="XAH75670.1"/>
    <property type="molecule type" value="Genomic_DNA"/>
</dbReference>
<evidence type="ECO:0000313" key="4">
    <source>
        <dbReference type="EMBL" id="XAH75670.1"/>
    </source>
</evidence>
<feature type="DNA-binding region" description="H-T-H motif" evidence="2">
    <location>
        <begin position="27"/>
        <end position="46"/>
    </location>
</feature>
<dbReference type="InterPro" id="IPR001647">
    <property type="entry name" value="HTH_TetR"/>
</dbReference>
<evidence type="ECO:0000256" key="1">
    <source>
        <dbReference type="ARBA" id="ARBA00023125"/>
    </source>
</evidence>
<sequence>MDETNTLQNILNAGKTEFMEKGFKSASLRNIVRNAGVTTGAFYGYYASKEELFDALVGESADYFMKEYKKVQYDFKKLSPAEQEENMGKESGDWMLWITDYIYDHLDAFQLIISHSEGTKYEHFIHEMVEIEVEATHDFITVMRGSGKNLRHIDPQLEHILVSGMFTAFFEVVVHNMPKEQAKEYINELKEFQTAGWIKIMGL</sequence>
<proteinExistence type="predicted"/>
<feature type="domain" description="HTH tetR-type" evidence="3">
    <location>
        <begin position="4"/>
        <end position="64"/>
    </location>
</feature>
<dbReference type="PANTHER" id="PTHR43479:SF11">
    <property type="entry name" value="ACREF_ENVCD OPERON REPRESSOR-RELATED"/>
    <property type="match status" value="1"/>
</dbReference>